<proteinExistence type="predicted"/>
<accession>A0ABQ3MGG6</accession>
<gene>
    <name evidence="2" type="ORF">GCM10017774_39370</name>
</gene>
<evidence type="ECO:0000313" key="3">
    <source>
        <dbReference type="Proteomes" id="UP000605568"/>
    </source>
</evidence>
<dbReference type="PROSITE" id="PS50005">
    <property type="entry name" value="TPR"/>
    <property type="match status" value="1"/>
</dbReference>
<dbReference type="Gene3D" id="1.25.40.10">
    <property type="entry name" value="Tetratricopeptide repeat domain"/>
    <property type="match status" value="1"/>
</dbReference>
<dbReference type="InterPro" id="IPR027417">
    <property type="entry name" value="P-loop_NTPase"/>
</dbReference>
<dbReference type="SMART" id="SM00028">
    <property type="entry name" value="TPR"/>
    <property type="match status" value="4"/>
</dbReference>
<protein>
    <recommendedName>
        <fullName evidence="4">Tetratricopeptide repeat-containing protein</fullName>
    </recommendedName>
</protein>
<dbReference type="PRINTS" id="PR00364">
    <property type="entry name" value="DISEASERSIST"/>
</dbReference>
<dbReference type="SUPFAM" id="SSF48452">
    <property type="entry name" value="TPR-like"/>
    <property type="match status" value="1"/>
</dbReference>
<evidence type="ECO:0008006" key="4">
    <source>
        <dbReference type="Google" id="ProtNLM"/>
    </source>
</evidence>
<name>A0ABQ3MGG6_9PSEU</name>
<dbReference type="InterPro" id="IPR019734">
    <property type="entry name" value="TPR_rpt"/>
</dbReference>
<organism evidence="2 3">
    <name type="scientific">Lentzea cavernae</name>
    <dbReference type="NCBI Taxonomy" id="2020703"/>
    <lineage>
        <taxon>Bacteria</taxon>
        <taxon>Bacillati</taxon>
        <taxon>Actinomycetota</taxon>
        <taxon>Actinomycetes</taxon>
        <taxon>Pseudonocardiales</taxon>
        <taxon>Pseudonocardiaceae</taxon>
        <taxon>Lentzea</taxon>
    </lineage>
</organism>
<keyword evidence="1" id="KW-0802">TPR repeat</keyword>
<evidence type="ECO:0000313" key="2">
    <source>
        <dbReference type="EMBL" id="GHH42653.1"/>
    </source>
</evidence>
<dbReference type="PANTHER" id="PTHR47691">
    <property type="entry name" value="REGULATOR-RELATED"/>
    <property type="match status" value="1"/>
</dbReference>
<evidence type="ECO:0000256" key="1">
    <source>
        <dbReference type="PROSITE-ProRule" id="PRU00339"/>
    </source>
</evidence>
<keyword evidence="3" id="KW-1185">Reference proteome</keyword>
<dbReference type="Proteomes" id="UP000605568">
    <property type="component" value="Unassembled WGS sequence"/>
</dbReference>
<dbReference type="Pfam" id="PF13424">
    <property type="entry name" value="TPR_12"/>
    <property type="match status" value="1"/>
</dbReference>
<dbReference type="SUPFAM" id="SSF52540">
    <property type="entry name" value="P-loop containing nucleoside triphosphate hydrolases"/>
    <property type="match status" value="1"/>
</dbReference>
<dbReference type="PANTHER" id="PTHR47691:SF3">
    <property type="entry name" value="HTH-TYPE TRANSCRIPTIONAL REGULATOR RV0890C-RELATED"/>
    <property type="match status" value="1"/>
</dbReference>
<dbReference type="Pfam" id="PF13374">
    <property type="entry name" value="TPR_10"/>
    <property type="match status" value="1"/>
</dbReference>
<dbReference type="InterPro" id="IPR011990">
    <property type="entry name" value="TPR-like_helical_dom_sf"/>
</dbReference>
<feature type="repeat" description="TPR" evidence="1">
    <location>
        <begin position="505"/>
        <end position="538"/>
    </location>
</feature>
<dbReference type="RefSeq" id="WP_191299423.1">
    <property type="nucleotide sequence ID" value="NZ_BNAR01000005.1"/>
</dbReference>
<dbReference type="Gene3D" id="3.40.50.300">
    <property type="entry name" value="P-loop containing nucleotide triphosphate hydrolases"/>
    <property type="match status" value="1"/>
</dbReference>
<dbReference type="EMBL" id="BNAR01000005">
    <property type="protein sequence ID" value="GHH42653.1"/>
    <property type="molecule type" value="Genomic_DNA"/>
</dbReference>
<comment type="caution">
    <text evidence="2">The sequence shown here is derived from an EMBL/GenBank/DDBJ whole genome shotgun (WGS) entry which is preliminary data.</text>
</comment>
<sequence length="716" mass="78784">MDDAEDGGPEIPAGSVVNSMTGNATVLVQVGTVVGNVVVTSGVPVRPAQLPRVPKLFVGRENELRALDEALLDGQDAPGTAVISAVNGIGGIGKTCLALCWAHRNIDRYPDGQLYIDLRGFDAVAAPMKPAVAVRAFLDAFQIPPQSIPVDLQAQAGLYRSLVAGKRVLIVLDNARDSDQIVPLLPGSPSSSVLITSRNKLPVLTTTYEARRLDLRALAVGHAREYFSRQWGTARTAANRSSVEALIDCCAGLPLALRIVAARGLTAPSRSLELLAEELRVERDRLSGFEMEDSRTDIRAVFSWSYRALPPEDAAVLRRTALHTGREFGFSALLALTGVPSPQLRRTLGRLESNGMLEEVDDGRFTCHDLLHSYFVELVREVDDEECRRMALGRLLDHYLFTSLNADRKLKPFRGAIEAGSPPEGAAVREFTGYEDAVEWFTVEYPNLISAVTRAAEEGDHDRAWQLAWSLTTFCGRFGHWRDWLAIQRTAVESAIAVGNESAQARAHRGMGNAYCQLREYDEALRHHERSMEIWRRTGDLNGMAGTCLAVSWVHEQTDEQEKLLGSAGQAAALYEQVGNRLGRARAYNYLGWALAHVENYPEAVRHCQEALAVHQAVGDTDAEAHALDSLSFAYLMSGDHARAVEHYQKSVVLYRDVGDHYYEAATLMRLGDAYRAAGNASKALEHWELARTMLRQLEHPDQAEVEAKIEDLGQS</sequence>
<reference evidence="3" key="1">
    <citation type="journal article" date="2019" name="Int. J. Syst. Evol. Microbiol.">
        <title>The Global Catalogue of Microorganisms (GCM) 10K type strain sequencing project: providing services to taxonomists for standard genome sequencing and annotation.</title>
        <authorList>
            <consortium name="The Broad Institute Genomics Platform"/>
            <consortium name="The Broad Institute Genome Sequencing Center for Infectious Disease"/>
            <person name="Wu L."/>
            <person name="Ma J."/>
        </authorList>
    </citation>
    <scope>NUCLEOTIDE SEQUENCE [LARGE SCALE GENOMIC DNA]</scope>
    <source>
        <strain evidence="3">CGMCC 4.7367</strain>
    </source>
</reference>